<dbReference type="AlphaFoldDB" id="A0AAJ7UGB7"/>
<dbReference type="KEGG" id="pmrn:116957721"/>
<evidence type="ECO:0000256" key="4">
    <source>
        <dbReference type="ARBA" id="ARBA00018463"/>
    </source>
</evidence>
<dbReference type="RefSeq" id="XP_032835934.1">
    <property type="nucleotide sequence ID" value="XM_032980043.1"/>
</dbReference>
<evidence type="ECO:0000313" key="9">
    <source>
        <dbReference type="Proteomes" id="UP001318040"/>
    </source>
</evidence>
<comment type="subcellular location">
    <subcellularLocation>
        <location evidence="1">Endoplasmic reticulum membrane</location>
        <topology evidence="1">Peripheral membrane protein</topology>
    </subcellularLocation>
    <subcellularLocation>
        <location evidence="7">Golgi apparatus membrane</location>
        <topology evidence="7">Lipid-anchor</topology>
    </subcellularLocation>
</comment>
<evidence type="ECO:0000313" key="10">
    <source>
        <dbReference type="RefSeq" id="XP_032835933.1"/>
    </source>
</evidence>
<dbReference type="InterPro" id="IPR051371">
    <property type="entry name" value="Ras_palmitoyltransferase"/>
</dbReference>
<name>A0AAJ7UGB7_PETMA</name>
<proteinExistence type="inferred from homology"/>
<dbReference type="Proteomes" id="UP001318040">
    <property type="component" value="Chromosome 83"/>
</dbReference>
<feature type="domain" description="Golgin subfamily A member 7/ERF4" evidence="8">
    <location>
        <begin position="21"/>
        <end position="132"/>
    </location>
</feature>
<keyword evidence="5" id="KW-0256">Endoplasmic reticulum</keyword>
<comment type="subunit">
    <text evidence="3">Interacts with ERF2.</text>
</comment>
<reference evidence="10 11" key="1">
    <citation type="submission" date="2025-04" db="UniProtKB">
        <authorList>
            <consortium name="RefSeq"/>
        </authorList>
    </citation>
    <scope>IDENTIFICATION</scope>
    <source>
        <tissue evidence="10 11">Sperm</tissue>
    </source>
</reference>
<evidence type="ECO:0000259" key="8">
    <source>
        <dbReference type="Pfam" id="PF10256"/>
    </source>
</evidence>
<dbReference type="PANTHER" id="PTHR13254:SF0">
    <property type="entry name" value="GOLGIN SUBFAMILY A MEMBER 7_ERF4 DOMAIN-CONTAINING PROTEIN"/>
    <property type="match status" value="1"/>
</dbReference>
<keyword evidence="9" id="KW-1185">Reference proteome</keyword>
<dbReference type="Pfam" id="PF10256">
    <property type="entry name" value="Erf4"/>
    <property type="match status" value="1"/>
</dbReference>
<sequence>MAEVDSLTRAVPPGRLVAKAFVHRDYSLGTACRYHVHFPSELTGKVEAQQFEETLRGLNALFEEAERLDSHTYLESCLACLTAYLVYTCVETHYQKVLKRVSRFVCEQNEAVYVPRGLHITDPMERGLRVVEVSVYEDH</sequence>
<dbReference type="GO" id="GO:0006612">
    <property type="term" value="P:protein targeting to membrane"/>
    <property type="evidence" value="ECO:0007669"/>
    <property type="project" value="TreeGrafter"/>
</dbReference>
<dbReference type="GO" id="GO:0002178">
    <property type="term" value="C:palmitoyltransferase complex"/>
    <property type="evidence" value="ECO:0007669"/>
    <property type="project" value="TreeGrafter"/>
</dbReference>
<keyword evidence="6" id="KW-0472">Membrane</keyword>
<protein>
    <recommendedName>
        <fullName evidence="4">Ras modification protein ERF4</fullName>
    </recommendedName>
</protein>
<dbReference type="PANTHER" id="PTHR13254">
    <property type="entry name" value="GOLGI AUTOANTIGEN, GOLGIN SUBFAMILY A, 7"/>
    <property type="match status" value="1"/>
</dbReference>
<comment type="similarity">
    <text evidence="2">Belongs to the ERF4 family.</text>
</comment>
<evidence type="ECO:0000256" key="1">
    <source>
        <dbReference type="ARBA" id="ARBA00004406"/>
    </source>
</evidence>
<evidence type="ECO:0000256" key="5">
    <source>
        <dbReference type="ARBA" id="ARBA00022824"/>
    </source>
</evidence>
<evidence type="ECO:0000256" key="2">
    <source>
        <dbReference type="ARBA" id="ARBA00007732"/>
    </source>
</evidence>
<evidence type="ECO:0000256" key="3">
    <source>
        <dbReference type="ARBA" id="ARBA00011396"/>
    </source>
</evidence>
<gene>
    <name evidence="10 11" type="primary">LOC116957721</name>
</gene>
<evidence type="ECO:0000256" key="6">
    <source>
        <dbReference type="ARBA" id="ARBA00023136"/>
    </source>
</evidence>
<dbReference type="GO" id="GO:0000139">
    <property type="term" value="C:Golgi membrane"/>
    <property type="evidence" value="ECO:0007669"/>
    <property type="project" value="UniProtKB-SubCell"/>
</dbReference>
<dbReference type="GeneID" id="116957721"/>
<dbReference type="GO" id="GO:0005789">
    <property type="term" value="C:endoplasmic reticulum membrane"/>
    <property type="evidence" value="ECO:0007669"/>
    <property type="project" value="UniProtKB-SubCell"/>
</dbReference>
<evidence type="ECO:0000313" key="11">
    <source>
        <dbReference type="RefSeq" id="XP_032835934.1"/>
    </source>
</evidence>
<organism evidence="9 10">
    <name type="scientific">Petromyzon marinus</name>
    <name type="common">Sea lamprey</name>
    <dbReference type="NCBI Taxonomy" id="7757"/>
    <lineage>
        <taxon>Eukaryota</taxon>
        <taxon>Metazoa</taxon>
        <taxon>Chordata</taxon>
        <taxon>Craniata</taxon>
        <taxon>Vertebrata</taxon>
        <taxon>Cyclostomata</taxon>
        <taxon>Hyperoartia</taxon>
        <taxon>Petromyzontiformes</taxon>
        <taxon>Petromyzontidae</taxon>
        <taxon>Petromyzon</taxon>
    </lineage>
</organism>
<dbReference type="RefSeq" id="XP_032835933.1">
    <property type="nucleotide sequence ID" value="XM_032980042.1"/>
</dbReference>
<accession>A0AAJ7UGB7</accession>
<evidence type="ECO:0000256" key="7">
    <source>
        <dbReference type="ARBA" id="ARBA00037794"/>
    </source>
</evidence>
<dbReference type="InterPro" id="IPR019383">
    <property type="entry name" value="Golgin_A_7/ERF4"/>
</dbReference>